<dbReference type="AlphaFoldDB" id="A0AAP0GMF8"/>
<gene>
    <name evidence="4" type="ORF">SSX86_030138</name>
</gene>
<feature type="domain" description="Glabrous enhancer-binding protein-like DBD" evidence="3">
    <location>
        <begin position="39"/>
        <end position="102"/>
    </location>
</feature>
<proteinExistence type="inferred from homology"/>
<dbReference type="GO" id="GO:0005634">
    <property type="term" value="C:nucleus"/>
    <property type="evidence" value="ECO:0007669"/>
    <property type="project" value="TreeGrafter"/>
</dbReference>
<feature type="compositionally biased region" description="Acidic residues" evidence="2">
    <location>
        <begin position="20"/>
        <end position="31"/>
    </location>
</feature>
<evidence type="ECO:0000256" key="1">
    <source>
        <dbReference type="ARBA" id="ARBA00010820"/>
    </source>
</evidence>
<name>A0AAP0GMF8_9ASTR</name>
<dbReference type="PANTHER" id="PTHR31662:SF33">
    <property type="entry name" value="DNA-BINDING STOREKEEPER PROTEIN TRANSCRIPTIONAL REGULATOR-LIKE PROTEIN"/>
    <property type="match status" value="1"/>
</dbReference>
<dbReference type="InterPro" id="IPR007592">
    <property type="entry name" value="GEBP"/>
</dbReference>
<comment type="caution">
    <text evidence="4">The sequence shown here is derived from an EMBL/GenBank/DDBJ whole genome shotgun (WGS) entry which is preliminary data.</text>
</comment>
<dbReference type="EMBL" id="JBCNJP010000027">
    <property type="protein sequence ID" value="KAK9053504.1"/>
    <property type="molecule type" value="Genomic_DNA"/>
</dbReference>
<reference evidence="4 5" key="1">
    <citation type="submission" date="2024-04" db="EMBL/GenBank/DDBJ databases">
        <title>The reference genome of an endangered Asteraceae, Deinandra increscens subsp. villosa, native to the Central Coast of California.</title>
        <authorList>
            <person name="Guilliams M."/>
            <person name="Hasenstab-Lehman K."/>
            <person name="Meyer R."/>
            <person name="Mcevoy S."/>
        </authorList>
    </citation>
    <scope>NUCLEOTIDE SEQUENCE [LARGE SCALE GENOMIC DNA]</scope>
    <source>
        <tissue evidence="4">Leaf</tissue>
    </source>
</reference>
<feature type="compositionally biased region" description="Low complexity" evidence="2">
    <location>
        <begin position="1"/>
        <end position="11"/>
    </location>
</feature>
<accession>A0AAP0GMF8</accession>
<sequence>MASSSSAGAAGSKRKRSAAAEEEEEEEDMDYVPESKGGRLWSTKDECTLLVGLKKLQKRSDMTGLYAAVGAKLDCKATKNQLADKVRKLKRKFTSNKSKGDPAVYKLMVQVWGDHEVVDSDDSDDDSYDDSEEVKDDPFLKTYPNVCRHLVHMYSCANIRVGIELDRVVDLIAQKMETSLSKEELEDMERGWDRCDLMYVQAGLARMEQMKKQKKLIEKAANNNY</sequence>
<dbReference type="PANTHER" id="PTHR31662">
    <property type="entry name" value="BNAANNG10740D PROTEIN-RELATED"/>
    <property type="match status" value="1"/>
</dbReference>
<evidence type="ECO:0000313" key="5">
    <source>
        <dbReference type="Proteomes" id="UP001408789"/>
    </source>
</evidence>
<evidence type="ECO:0000313" key="4">
    <source>
        <dbReference type="EMBL" id="KAK9053504.1"/>
    </source>
</evidence>
<feature type="region of interest" description="Disordered" evidence="2">
    <location>
        <begin position="1"/>
        <end position="37"/>
    </location>
</feature>
<dbReference type="Proteomes" id="UP001408789">
    <property type="component" value="Unassembled WGS sequence"/>
</dbReference>
<evidence type="ECO:0000256" key="2">
    <source>
        <dbReference type="SAM" id="MobiDB-lite"/>
    </source>
</evidence>
<protein>
    <recommendedName>
        <fullName evidence="3">Glabrous enhancer-binding protein-like DBD domain-containing protein</fullName>
    </recommendedName>
</protein>
<evidence type="ECO:0000259" key="3">
    <source>
        <dbReference type="Pfam" id="PF04504"/>
    </source>
</evidence>
<dbReference type="Pfam" id="PF04504">
    <property type="entry name" value="GeBP-like_DBD"/>
    <property type="match status" value="1"/>
</dbReference>
<dbReference type="GO" id="GO:0006355">
    <property type="term" value="P:regulation of DNA-templated transcription"/>
    <property type="evidence" value="ECO:0007669"/>
    <property type="project" value="InterPro"/>
</dbReference>
<keyword evidence="5" id="KW-1185">Reference proteome</keyword>
<organism evidence="4 5">
    <name type="scientific">Deinandra increscens subsp. villosa</name>
    <dbReference type="NCBI Taxonomy" id="3103831"/>
    <lineage>
        <taxon>Eukaryota</taxon>
        <taxon>Viridiplantae</taxon>
        <taxon>Streptophyta</taxon>
        <taxon>Embryophyta</taxon>
        <taxon>Tracheophyta</taxon>
        <taxon>Spermatophyta</taxon>
        <taxon>Magnoliopsida</taxon>
        <taxon>eudicotyledons</taxon>
        <taxon>Gunneridae</taxon>
        <taxon>Pentapetalae</taxon>
        <taxon>asterids</taxon>
        <taxon>campanulids</taxon>
        <taxon>Asterales</taxon>
        <taxon>Asteraceae</taxon>
        <taxon>Asteroideae</taxon>
        <taxon>Heliantheae alliance</taxon>
        <taxon>Madieae</taxon>
        <taxon>Madiinae</taxon>
        <taxon>Deinandra</taxon>
    </lineage>
</organism>
<comment type="similarity">
    <text evidence="1">Belongs to the GeBP family.</text>
</comment>
<dbReference type="InterPro" id="IPR053932">
    <property type="entry name" value="GeBP-like_DBD"/>
</dbReference>